<comment type="caution">
    <text evidence="1">The sequence shown here is derived from an EMBL/GenBank/DDBJ whole genome shotgun (WGS) entry which is preliminary data.</text>
</comment>
<dbReference type="EMBL" id="PVWG01000064">
    <property type="protein sequence ID" value="PSB15314.1"/>
    <property type="molecule type" value="Genomic_DNA"/>
</dbReference>
<accession>A0A2T1D4G8</accession>
<keyword evidence="2" id="KW-1185">Reference proteome</keyword>
<evidence type="ECO:0000313" key="1">
    <source>
        <dbReference type="EMBL" id="PSB15314.1"/>
    </source>
</evidence>
<dbReference type="OrthoDB" id="571432at2"/>
<gene>
    <name evidence="1" type="ORF">C7B65_24690</name>
</gene>
<name>A0A2T1D4G8_9CYAN</name>
<reference evidence="1 2" key="1">
    <citation type="submission" date="2018-02" db="EMBL/GenBank/DDBJ databases">
        <authorList>
            <person name="Cohen D.B."/>
            <person name="Kent A.D."/>
        </authorList>
    </citation>
    <scope>NUCLEOTIDE SEQUENCE [LARGE SCALE GENOMIC DNA]</scope>
    <source>
        <strain evidence="1 2">ULC007</strain>
    </source>
</reference>
<dbReference type="AlphaFoldDB" id="A0A2T1D4G8"/>
<protein>
    <submittedName>
        <fullName evidence="1">Restriction endonuclease subunit R</fullName>
    </submittedName>
</protein>
<keyword evidence="1" id="KW-0540">Nuclease</keyword>
<keyword evidence="1" id="KW-0378">Hydrolase</keyword>
<dbReference type="STRING" id="1920490.GCA_001895925_03244"/>
<evidence type="ECO:0000313" key="2">
    <source>
        <dbReference type="Proteomes" id="UP000238634"/>
    </source>
</evidence>
<organism evidence="1 2">
    <name type="scientific">Phormidesmis priestleyi ULC007</name>
    <dbReference type="NCBI Taxonomy" id="1920490"/>
    <lineage>
        <taxon>Bacteria</taxon>
        <taxon>Bacillati</taxon>
        <taxon>Cyanobacteriota</taxon>
        <taxon>Cyanophyceae</taxon>
        <taxon>Leptolyngbyales</taxon>
        <taxon>Leptolyngbyaceae</taxon>
        <taxon>Phormidesmis</taxon>
    </lineage>
</organism>
<keyword evidence="1" id="KW-0255">Endonuclease</keyword>
<dbReference type="GO" id="GO:0004519">
    <property type="term" value="F:endonuclease activity"/>
    <property type="evidence" value="ECO:0007669"/>
    <property type="project" value="UniProtKB-KW"/>
</dbReference>
<dbReference type="Proteomes" id="UP000238634">
    <property type="component" value="Unassembled WGS sequence"/>
</dbReference>
<reference evidence="1 2" key="2">
    <citation type="submission" date="2018-03" db="EMBL/GenBank/DDBJ databases">
        <title>The ancient ancestry and fast evolution of plastids.</title>
        <authorList>
            <person name="Moore K.R."/>
            <person name="Magnabosco C."/>
            <person name="Momper L."/>
            <person name="Gold D.A."/>
            <person name="Bosak T."/>
            <person name="Fournier G.P."/>
        </authorList>
    </citation>
    <scope>NUCLEOTIDE SEQUENCE [LARGE SCALE GENOMIC DNA]</scope>
    <source>
        <strain evidence="1 2">ULC007</strain>
    </source>
</reference>
<proteinExistence type="predicted"/>
<sequence>MVQTIQAKNVTLRTLIDDFGIRLVRDSQCFSEWQTDLPDVSDSEKESLDRIANGFVNLLDYPPLLEGVIRMSVVDPLLFLGGFYLPPFHVRSEPSIEIQTEDEGIIVTGSLDTLVLKDQLWVLVVESKRASYSVEAGLAQILAYMLASPNPAKPCYGMITSGGSFMFVKLVKGNSPQYAVSKLFGIRDSGDLHTVFAILKRFGQLVE</sequence>
<dbReference type="RefSeq" id="WP_073075158.1">
    <property type="nucleotide sequence ID" value="NZ_MPPI01000063.1"/>
</dbReference>